<dbReference type="EMBL" id="AP028910">
    <property type="protein sequence ID" value="BES90457.1"/>
    <property type="molecule type" value="Genomic_DNA"/>
</dbReference>
<dbReference type="InterPro" id="IPR050740">
    <property type="entry name" value="Aldehyde_DH_Superfamily"/>
</dbReference>
<feature type="domain" description="Aldehyde dehydrogenase" evidence="4">
    <location>
        <begin position="38"/>
        <end position="503"/>
    </location>
</feature>
<sequence>MIIARSLPLIEKQAYRLTIRAMSSTISLPSKCYVDGRWIDASSGKTFPVVNPSTGKVLTQVPDMSTSDVEQAINAASESFKSWGKTTAKERSILLRKWYDLINSKVDHFANLINLEAGKSVAEAKTEVVYGNSFLEWFSEEARRAYGDVVCSPIKTKRLMHIRQPAGVAAVITPWNFPLAMITRKVGAALAAGCTCVVKPAEDTPLTALALAECAHEAGIPKGVINVVTNDRHAVGPVGQLLCQSPLISVVTFTGSTHVGKILYRHCADGVKKLSLELGGNAPFIVFRTANISNAVTGALASKFRNCGQTCVSANRFLIEATVFDNFVSSLTKAVQENLHLGKLPQGSNKQELGPLINAAQLQKVENIVNDAIAKGAKVILGGKLASHLGELFYEPTILTNIKPEMMCYNEEVFGPIVTCISFESESEALQIANKCDSGLAGYFFSNDLSQIFRVAENLEVGMVGINEGAISTPEAAFGGVKQSGLGREGSYHGLEEFMEWKYMCFGNLTE</sequence>
<dbReference type="SUPFAM" id="SSF53720">
    <property type="entry name" value="ALDH-like"/>
    <property type="match status" value="1"/>
</dbReference>
<dbReference type="Proteomes" id="UP001307889">
    <property type="component" value="Chromosome 2"/>
</dbReference>
<accession>A0ABN7AJC8</accession>
<evidence type="ECO:0000256" key="2">
    <source>
        <dbReference type="PROSITE-ProRule" id="PRU10007"/>
    </source>
</evidence>
<dbReference type="PANTHER" id="PTHR43353">
    <property type="entry name" value="SUCCINATE-SEMIALDEHYDE DEHYDROGENASE, MITOCHONDRIAL"/>
    <property type="match status" value="1"/>
</dbReference>
<comment type="similarity">
    <text evidence="3">Belongs to the aldehyde dehydrogenase family.</text>
</comment>
<reference evidence="5 6" key="1">
    <citation type="submission" date="2023-09" db="EMBL/GenBank/DDBJ databases">
        <title>Nesidiocoris tenuis whole genome shotgun sequence.</title>
        <authorList>
            <person name="Shibata T."/>
            <person name="Shimoda M."/>
            <person name="Kobayashi T."/>
            <person name="Uehara T."/>
        </authorList>
    </citation>
    <scope>NUCLEOTIDE SEQUENCE [LARGE SCALE GENOMIC DNA]</scope>
    <source>
        <strain evidence="5 6">Japan</strain>
    </source>
</reference>
<dbReference type="PANTHER" id="PTHR43353:SF5">
    <property type="entry name" value="SUCCINATE-SEMIALDEHYDE DEHYDROGENASE, MITOCHONDRIAL"/>
    <property type="match status" value="1"/>
</dbReference>
<organism evidence="5 6">
    <name type="scientific">Nesidiocoris tenuis</name>
    <dbReference type="NCBI Taxonomy" id="355587"/>
    <lineage>
        <taxon>Eukaryota</taxon>
        <taxon>Metazoa</taxon>
        <taxon>Ecdysozoa</taxon>
        <taxon>Arthropoda</taxon>
        <taxon>Hexapoda</taxon>
        <taxon>Insecta</taxon>
        <taxon>Pterygota</taxon>
        <taxon>Neoptera</taxon>
        <taxon>Paraneoptera</taxon>
        <taxon>Hemiptera</taxon>
        <taxon>Heteroptera</taxon>
        <taxon>Panheteroptera</taxon>
        <taxon>Cimicomorpha</taxon>
        <taxon>Miridae</taxon>
        <taxon>Dicyphina</taxon>
        <taxon>Nesidiocoris</taxon>
    </lineage>
</organism>
<dbReference type="InterPro" id="IPR015590">
    <property type="entry name" value="Aldehyde_DH_dom"/>
</dbReference>
<dbReference type="PROSITE" id="PS00687">
    <property type="entry name" value="ALDEHYDE_DEHYDR_GLU"/>
    <property type="match status" value="1"/>
</dbReference>
<evidence type="ECO:0000313" key="5">
    <source>
        <dbReference type="EMBL" id="BES90457.1"/>
    </source>
</evidence>
<evidence type="ECO:0000256" key="3">
    <source>
        <dbReference type="RuleBase" id="RU003345"/>
    </source>
</evidence>
<dbReference type="InterPro" id="IPR016161">
    <property type="entry name" value="Ald_DH/histidinol_DH"/>
</dbReference>
<evidence type="ECO:0000313" key="6">
    <source>
        <dbReference type="Proteomes" id="UP001307889"/>
    </source>
</evidence>
<gene>
    <name evidence="5" type="ORF">NTJ_03265</name>
</gene>
<name>A0ABN7AJC8_9HEMI</name>
<evidence type="ECO:0000259" key="4">
    <source>
        <dbReference type="Pfam" id="PF00171"/>
    </source>
</evidence>
<dbReference type="Gene3D" id="3.40.605.10">
    <property type="entry name" value="Aldehyde Dehydrogenase, Chain A, domain 1"/>
    <property type="match status" value="1"/>
</dbReference>
<proteinExistence type="inferred from homology"/>
<feature type="active site" evidence="2">
    <location>
        <position position="277"/>
    </location>
</feature>
<dbReference type="InterPro" id="IPR016163">
    <property type="entry name" value="Ald_DH_C"/>
</dbReference>
<evidence type="ECO:0000256" key="1">
    <source>
        <dbReference type="ARBA" id="ARBA00023002"/>
    </source>
</evidence>
<dbReference type="InterPro" id="IPR016162">
    <property type="entry name" value="Ald_DH_N"/>
</dbReference>
<keyword evidence="1 3" id="KW-0560">Oxidoreductase</keyword>
<keyword evidence="6" id="KW-1185">Reference proteome</keyword>
<dbReference type="InterPro" id="IPR029510">
    <property type="entry name" value="Ald_DH_CS_GLU"/>
</dbReference>
<dbReference type="Pfam" id="PF00171">
    <property type="entry name" value="Aldedh"/>
    <property type="match status" value="1"/>
</dbReference>
<protein>
    <submittedName>
        <fullName evidence="5">Semialdehyde dehydrogenase</fullName>
    </submittedName>
</protein>
<dbReference type="CDD" id="cd07103">
    <property type="entry name" value="ALDH_F5_SSADH_GabD"/>
    <property type="match status" value="1"/>
</dbReference>
<dbReference type="Gene3D" id="3.40.309.10">
    <property type="entry name" value="Aldehyde Dehydrogenase, Chain A, domain 2"/>
    <property type="match status" value="1"/>
</dbReference>